<evidence type="ECO:0000256" key="1">
    <source>
        <dbReference type="ARBA" id="ARBA00008007"/>
    </source>
</evidence>
<dbReference type="InterPro" id="IPR044005">
    <property type="entry name" value="DZR_2"/>
</dbReference>
<dbReference type="InterPro" id="IPR051910">
    <property type="entry name" value="ComF/GntX_DNA_util-trans"/>
</dbReference>
<evidence type="ECO:0000313" key="5">
    <source>
        <dbReference type="Proteomes" id="UP000287447"/>
    </source>
</evidence>
<dbReference type="InterPro" id="IPR000836">
    <property type="entry name" value="PRTase_dom"/>
</dbReference>
<protein>
    <submittedName>
        <fullName evidence="4">ComF family protein</fullName>
    </submittedName>
</protein>
<dbReference type="PANTHER" id="PTHR47505">
    <property type="entry name" value="DNA UTILIZATION PROTEIN YHGH"/>
    <property type="match status" value="1"/>
</dbReference>
<dbReference type="OrthoDB" id="9779910at2"/>
<feature type="domain" description="Double zinc ribbon" evidence="3">
    <location>
        <begin position="25"/>
        <end position="82"/>
    </location>
</feature>
<dbReference type="Pfam" id="PF18912">
    <property type="entry name" value="DZR_2"/>
    <property type="match status" value="1"/>
</dbReference>
<dbReference type="AlphaFoldDB" id="A0A437QMZ1"/>
<evidence type="ECO:0000259" key="2">
    <source>
        <dbReference type="Pfam" id="PF00156"/>
    </source>
</evidence>
<gene>
    <name evidence="4" type="ORF">EOI86_11430</name>
</gene>
<dbReference type="PANTHER" id="PTHR47505:SF1">
    <property type="entry name" value="DNA UTILIZATION PROTEIN YHGH"/>
    <property type="match status" value="1"/>
</dbReference>
<reference evidence="5" key="1">
    <citation type="submission" date="2019-01" db="EMBL/GenBank/DDBJ databases">
        <title>Gri0909 isolated from a small marine red alga.</title>
        <authorList>
            <person name="Kim J."/>
            <person name="Jeong S.E."/>
            <person name="Jeon C.O."/>
        </authorList>
    </citation>
    <scope>NUCLEOTIDE SEQUENCE [LARGE SCALE GENOMIC DNA]</scope>
    <source>
        <strain evidence="5">Gri0909</strain>
    </source>
</reference>
<dbReference type="EMBL" id="SADE01000002">
    <property type="protein sequence ID" value="RVU35867.1"/>
    <property type="molecule type" value="Genomic_DNA"/>
</dbReference>
<dbReference type="InterPro" id="IPR029057">
    <property type="entry name" value="PRTase-like"/>
</dbReference>
<keyword evidence="5" id="KW-1185">Reference proteome</keyword>
<feature type="domain" description="Phosphoribosyltransferase" evidence="2">
    <location>
        <begin position="210"/>
        <end position="252"/>
    </location>
</feature>
<dbReference type="Pfam" id="PF00156">
    <property type="entry name" value="Pribosyltran"/>
    <property type="match status" value="1"/>
</dbReference>
<accession>A0A437QMZ1</accession>
<name>A0A437QMZ1_9PROT</name>
<dbReference type="Proteomes" id="UP000287447">
    <property type="component" value="Unassembled WGS sequence"/>
</dbReference>
<proteinExistence type="inferred from homology"/>
<organism evidence="4 5">
    <name type="scientific">Hwanghaeella grinnelliae</name>
    <dbReference type="NCBI Taxonomy" id="2500179"/>
    <lineage>
        <taxon>Bacteria</taxon>
        <taxon>Pseudomonadati</taxon>
        <taxon>Pseudomonadota</taxon>
        <taxon>Alphaproteobacteria</taxon>
        <taxon>Rhodospirillales</taxon>
        <taxon>Rhodospirillaceae</taxon>
        <taxon>Hwanghaeella</taxon>
    </lineage>
</organism>
<dbReference type="CDD" id="cd06223">
    <property type="entry name" value="PRTases_typeI"/>
    <property type="match status" value="1"/>
</dbReference>
<comment type="caution">
    <text evidence="4">The sequence shown here is derived from an EMBL/GenBank/DDBJ whole genome shotgun (WGS) entry which is preliminary data.</text>
</comment>
<evidence type="ECO:0000259" key="3">
    <source>
        <dbReference type="Pfam" id="PF18912"/>
    </source>
</evidence>
<dbReference type="SUPFAM" id="SSF53271">
    <property type="entry name" value="PRTase-like"/>
    <property type="match status" value="1"/>
</dbReference>
<sequence>MEGRREIGMSVSLSGQLADAARAGLDLLLPPRCPETGALISGAPGVSADAWRNLHFLAGPCCECCGLPFDIDLPGGTLCAACEASAPRYDRARAVLAYDEFSKSLLLNLKHGDRTDIAPLLGGWLRRAGDGLIRNADIVAPVPMHRSRLFRRRFNQAGLLAAGMTQGTGHRPALDLLERIRATPTQGHLSRLARSRNVRGAFAVRAKYRGQLDGKRVLLVDDVFTTGATVEECARVLRRAGVKFVDVITVARVLRPRH</sequence>
<evidence type="ECO:0000313" key="4">
    <source>
        <dbReference type="EMBL" id="RVU35867.1"/>
    </source>
</evidence>
<comment type="similarity">
    <text evidence="1">Belongs to the ComF/GntX family.</text>
</comment>
<dbReference type="Gene3D" id="3.40.50.2020">
    <property type="match status" value="1"/>
</dbReference>